<dbReference type="Proteomes" id="UP000037146">
    <property type="component" value="Unassembled WGS sequence"/>
</dbReference>
<dbReference type="OrthoDB" id="2355666at2"/>
<dbReference type="STRING" id="1679170.AC625_01430"/>
<sequence length="70" mass="7793">MKRQSPLSIGIIYIVLGVLFIVFAIQSVSSNGWGFFSYFLVGLATLDMGSGVRMLILHFKIKAIQKSKKK</sequence>
<evidence type="ECO:0000313" key="2">
    <source>
        <dbReference type="EMBL" id="KMY48344.1"/>
    </source>
</evidence>
<evidence type="ECO:0000256" key="1">
    <source>
        <dbReference type="SAM" id="Phobius"/>
    </source>
</evidence>
<name>A0A0K9GNT7_9BACI</name>
<organism evidence="2 3">
    <name type="scientific">Peribacillus loiseleuriae</name>
    <dbReference type="NCBI Taxonomy" id="1679170"/>
    <lineage>
        <taxon>Bacteria</taxon>
        <taxon>Bacillati</taxon>
        <taxon>Bacillota</taxon>
        <taxon>Bacilli</taxon>
        <taxon>Bacillales</taxon>
        <taxon>Bacillaceae</taxon>
        <taxon>Peribacillus</taxon>
    </lineage>
</organism>
<gene>
    <name evidence="2" type="ORF">AC625_01430</name>
</gene>
<keyword evidence="1" id="KW-0812">Transmembrane</keyword>
<comment type="caution">
    <text evidence="2">The sequence shown here is derived from an EMBL/GenBank/DDBJ whole genome shotgun (WGS) entry which is preliminary data.</text>
</comment>
<accession>A0A0K9GNT7</accession>
<dbReference type="Pfam" id="PF14146">
    <property type="entry name" value="DUF4305"/>
    <property type="match status" value="1"/>
</dbReference>
<protein>
    <recommendedName>
        <fullName evidence="4">DUF4305 domain-containing protein</fullName>
    </recommendedName>
</protein>
<evidence type="ECO:0008006" key="4">
    <source>
        <dbReference type="Google" id="ProtNLM"/>
    </source>
</evidence>
<feature type="transmembrane region" description="Helical" evidence="1">
    <location>
        <begin position="7"/>
        <end position="29"/>
    </location>
</feature>
<reference evidence="3" key="1">
    <citation type="submission" date="2015-07" db="EMBL/GenBank/DDBJ databases">
        <title>Genome sequencing project for genomic taxonomy and phylogenomics of Bacillus-like bacteria.</title>
        <authorList>
            <person name="Liu B."/>
            <person name="Wang J."/>
            <person name="Zhu Y."/>
            <person name="Liu G."/>
            <person name="Chen Q."/>
            <person name="Chen Z."/>
            <person name="Lan J."/>
            <person name="Che J."/>
            <person name="Ge C."/>
            <person name="Shi H."/>
            <person name="Pan Z."/>
            <person name="Liu X."/>
        </authorList>
    </citation>
    <scope>NUCLEOTIDE SEQUENCE [LARGE SCALE GENOMIC DNA]</scope>
    <source>
        <strain evidence="3">FJAT-27997</strain>
    </source>
</reference>
<evidence type="ECO:0000313" key="3">
    <source>
        <dbReference type="Proteomes" id="UP000037146"/>
    </source>
</evidence>
<proteinExistence type="predicted"/>
<dbReference type="PATRIC" id="fig|1679170.3.peg.262"/>
<dbReference type="AlphaFoldDB" id="A0A0K9GNT7"/>
<keyword evidence="3" id="KW-1185">Reference proteome</keyword>
<keyword evidence="1" id="KW-1133">Transmembrane helix</keyword>
<dbReference type="RefSeq" id="WP_049679664.1">
    <property type="nucleotide sequence ID" value="NZ_LFZW01000001.1"/>
</dbReference>
<dbReference type="EMBL" id="LFZW01000001">
    <property type="protein sequence ID" value="KMY48344.1"/>
    <property type="molecule type" value="Genomic_DNA"/>
</dbReference>
<dbReference type="InterPro" id="IPR025426">
    <property type="entry name" value="DUF4305"/>
</dbReference>
<keyword evidence="1" id="KW-0472">Membrane</keyword>
<feature type="transmembrane region" description="Helical" evidence="1">
    <location>
        <begin position="35"/>
        <end position="59"/>
    </location>
</feature>